<proteinExistence type="predicted"/>
<dbReference type="SMR" id="A0A194VI43"/>
<accession>A0A194VI43</accession>
<keyword evidence="3" id="KW-1185">Reference proteome</keyword>
<evidence type="ECO:0000313" key="3">
    <source>
        <dbReference type="Proteomes" id="UP000078559"/>
    </source>
</evidence>
<name>A0A194VI43_CYTMA</name>
<evidence type="ECO:0000313" key="2">
    <source>
        <dbReference type="EMBL" id="KUI63555.1"/>
    </source>
</evidence>
<feature type="compositionally biased region" description="Polar residues" evidence="1">
    <location>
        <begin position="40"/>
        <end position="60"/>
    </location>
</feature>
<feature type="region of interest" description="Disordered" evidence="1">
    <location>
        <begin position="38"/>
        <end position="60"/>
    </location>
</feature>
<dbReference type="Proteomes" id="UP000078559">
    <property type="component" value="Unassembled WGS sequence"/>
</dbReference>
<sequence length="60" mass="6504">MLLVIDMLSGVEKKTHQHNDETTPLAKSLTASSEYVALIDSQNPTSGGRNKSLGRNKTGY</sequence>
<organism evidence="2 3">
    <name type="scientific">Cytospora mali</name>
    <name type="common">Apple Valsa canker fungus</name>
    <name type="synonym">Valsa mali</name>
    <dbReference type="NCBI Taxonomy" id="578113"/>
    <lineage>
        <taxon>Eukaryota</taxon>
        <taxon>Fungi</taxon>
        <taxon>Dikarya</taxon>
        <taxon>Ascomycota</taxon>
        <taxon>Pezizomycotina</taxon>
        <taxon>Sordariomycetes</taxon>
        <taxon>Sordariomycetidae</taxon>
        <taxon>Diaporthales</taxon>
        <taxon>Cytosporaceae</taxon>
        <taxon>Cytospora</taxon>
    </lineage>
</organism>
<evidence type="ECO:0000256" key="1">
    <source>
        <dbReference type="SAM" id="MobiDB-lite"/>
    </source>
</evidence>
<dbReference type="EMBL" id="KN796113">
    <property type="protein sequence ID" value="KUI63555.1"/>
    <property type="molecule type" value="Genomic_DNA"/>
</dbReference>
<dbReference type="AlphaFoldDB" id="A0A194VI43"/>
<gene>
    <name evidence="2" type="ORF">VM1G_11997</name>
</gene>
<protein>
    <submittedName>
        <fullName evidence="2">Uncharacterized protein</fullName>
    </submittedName>
</protein>
<reference evidence="2" key="1">
    <citation type="submission" date="2014-12" db="EMBL/GenBank/DDBJ databases">
        <title>Genome Sequence of Valsa Canker Pathogens Uncovers a Specific Adaption of Colonization on Woody Bark.</title>
        <authorList>
            <person name="Yin Z."/>
            <person name="Liu H."/>
            <person name="Gao X."/>
            <person name="Li Z."/>
            <person name="Song N."/>
            <person name="Ke X."/>
            <person name="Dai Q."/>
            <person name="Wu Y."/>
            <person name="Sun Y."/>
            <person name="Xu J.-R."/>
            <person name="Kang Z.K."/>
            <person name="Wang L."/>
            <person name="Huang L."/>
        </authorList>
    </citation>
    <scope>NUCLEOTIDE SEQUENCE [LARGE SCALE GENOMIC DNA]</scope>
    <source>
        <strain evidence="2">03-8</strain>
    </source>
</reference>